<protein>
    <recommendedName>
        <fullName evidence="3">MobA/MobL protein domain-containing protein</fullName>
    </recommendedName>
</protein>
<keyword evidence="1" id="KW-0184">Conjugation</keyword>
<dbReference type="EMBL" id="LN852740">
    <property type="protein sequence ID" value="CRY93696.1"/>
    <property type="molecule type" value="Genomic_DNA"/>
</dbReference>
<feature type="region of interest" description="Disordered" evidence="2">
    <location>
        <begin position="243"/>
        <end position="295"/>
    </location>
</feature>
<organism evidence="4">
    <name type="scientific">uncultured prokaryote</name>
    <dbReference type="NCBI Taxonomy" id="198431"/>
    <lineage>
        <taxon>unclassified sequences</taxon>
        <taxon>environmental samples</taxon>
    </lineage>
</organism>
<feature type="compositionally biased region" description="Basic and acidic residues" evidence="2">
    <location>
        <begin position="258"/>
        <end position="289"/>
    </location>
</feature>
<sequence>MAIFHCSAKAISRASGRSSTASAAYRAGVKIEDERTGEVFDFTRKEGIVQKVILLPAGCSRMSRSELWNSAEQAEKRKDAKVAREWEIALPTELSEGARVRLAVDFGRALVSRYGVAADVCIHEPSRHGDQRNWHAHILTTTRRMEGNALKEKTRVLDSPLTSGQEVEAMRKLWADMVNRELAQVCFETIDHRSLENQGIQRVPTKHLGPAATQMERRGIKTERGNLNRSLEHEAEKELVALESQQKGISKARQGFQEWKEARAREKEAQEREQNRLKQKREADRECSRSRGWSR</sequence>
<evidence type="ECO:0000259" key="3">
    <source>
        <dbReference type="Pfam" id="PF03389"/>
    </source>
</evidence>
<dbReference type="AlphaFoldDB" id="A0A0H5PVB7"/>
<evidence type="ECO:0000313" key="4">
    <source>
        <dbReference type="EMBL" id="CRY93696.1"/>
    </source>
</evidence>
<evidence type="ECO:0000256" key="2">
    <source>
        <dbReference type="SAM" id="MobiDB-lite"/>
    </source>
</evidence>
<geneLocation type="plasmid" evidence="4">
    <name>pRGRH0048</name>
</geneLocation>
<feature type="domain" description="MobA/MobL protein" evidence="3">
    <location>
        <begin position="17"/>
        <end position="218"/>
    </location>
</feature>
<dbReference type="InterPro" id="IPR005053">
    <property type="entry name" value="MobA_MobL"/>
</dbReference>
<name>A0A0H5PVB7_9ZZZZ</name>
<dbReference type="Pfam" id="PF03389">
    <property type="entry name" value="MobA_MobL"/>
    <property type="match status" value="1"/>
</dbReference>
<accession>A0A0H5PVB7</accession>
<evidence type="ECO:0000256" key="1">
    <source>
        <dbReference type="ARBA" id="ARBA00022971"/>
    </source>
</evidence>
<reference evidence="4" key="1">
    <citation type="submission" date="2015-06" db="EMBL/GenBank/DDBJ databases">
        <authorList>
            <person name="Joergensen T."/>
        </authorList>
    </citation>
    <scope>NUCLEOTIDE SEQUENCE</scope>
    <source>
        <plasmid evidence="4">pRGRH0048</plasmid>
    </source>
</reference>
<keyword evidence="4" id="KW-0614">Plasmid</keyword>
<dbReference type="NCBIfam" id="NF041496">
    <property type="entry name" value="MobQ"/>
    <property type="match status" value="1"/>
</dbReference>
<proteinExistence type="predicted"/>
<dbReference type="Gene3D" id="3.30.930.30">
    <property type="match status" value="1"/>
</dbReference>
<reference evidence="4" key="2">
    <citation type="submission" date="2015-07" db="EMBL/GenBank/DDBJ databases">
        <title>Plasmids, circular viruses and viroids from rat gut.</title>
        <authorList>
            <person name="Jorgensen T.J."/>
            <person name="Hansen M.A."/>
            <person name="Xu Z."/>
            <person name="Tabak M.A."/>
            <person name="Sorensen S.J."/>
            <person name="Hansen L.H."/>
        </authorList>
    </citation>
    <scope>NUCLEOTIDE SEQUENCE</scope>
    <source>
        <plasmid evidence="4">pRGRH0048</plasmid>
    </source>
</reference>